<reference evidence="3 4" key="1">
    <citation type="journal article" date="2009" name="PLoS Genet.">
        <title>Adaptations to submarine hydrothermal environments exemplified by the genome of Nautilia profundicola.</title>
        <authorList>
            <person name="Campbell B.J."/>
            <person name="Smith J.L."/>
            <person name="Hanson T.E."/>
            <person name="Klotz M.G."/>
            <person name="Stein L.Y."/>
            <person name="Lee C.K."/>
            <person name="Wu D."/>
            <person name="Robinson J.M."/>
            <person name="Khouri H.M."/>
            <person name="Eisen J.A."/>
            <person name="Cary S.C."/>
        </authorList>
    </citation>
    <scope>NUCLEOTIDE SEQUENCE [LARGE SCALE GENOMIC DNA]</scope>
    <source>
        <strain evidence="4">ATCC BAA-1463 / DSM 18972 / AmH</strain>
    </source>
</reference>
<gene>
    <name evidence="3" type="ordered locus">NAMH_0930</name>
</gene>
<name>B9L9M4_NAUPA</name>
<dbReference type="PRINTS" id="PR00111">
    <property type="entry name" value="ABHYDROLASE"/>
</dbReference>
<sequence length="243" mass="27740">MALRTVKIDNKHFDISYEIINPSNKKDIIFLHGWGSNKEIMKSFKNNFKDFRHIYIDMPGFGKSSNDYVLTTKDYAKILDKFLEDINVKKEIIVGHSFGGKVATLLNPDLLVLLASAGIIIPKPKSVQIKIKIYKFLKKIGLGSLRDLFVSSDVKGMSENMYETFKKVVDEDFSEEFKNFRNNALIFGGSSDTAVPPYAIKKQSDLLACDFDILNGDHYFFFTGENAEKNRQIIEQKVLECIK</sequence>
<dbReference type="OrthoDB" id="9808398at2"/>
<evidence type="ECO:0000313" key="3">
    <source>
        <dbReference type="EMBL" id="ACM93134.1"/>
    </source>
</evidence>
<dbReference type="STRING" id="598659.NAMH_0930"/>
<dbReference type="RefSeq" id="WP_015902186.1">
    <property type="nucleotide sequence ID" value="NC_012115.1"/>
</dbReference>
<dbReference type="Gene3D" id="3.40.50.1820">
    <property type="entry name" value="alpha/beta hydrolase"/>
    <property type="match status" value="1"/>
</dbReference>
<keyword evidence="4" id="KW-1185">Reference proteome</keyword>
<accession>B9L9M4</accession>
<dbReference type="AlphaFoldDB" id="B9L9M4"/>
<evidence type="ECO:0000259" key="2">
    <source>
        <dbReference type="Pfam" id="PF00561"/>
    </source>
</evidence>
<dbReference type="HOGENOM" id="CLU_020336_13_2_7"/>
<dbReference type="SUPFAM" id="SSF53474">
    <property type="entry name" value="alpha/beta-Hydrolases"/>
    <property type="match status" value="1"/>
</dbReference>
<keyword evidence="1 3" id="KW-0378">Hydrolase</keyword>
<dbReference type="Proteomes" id="UP000000448">
    <property type="component" value="Chromosome"/>
</dbReference>
<dbReference type="KEGG" id="nam:NAMH_0930"/>
<dbReference type="PANTHER" id="PTHR43798">
    <property type="entry name" value="MONOACYLGLYCEROL LIPASE"/>
    <property type="match status" value="1"/>
</dbReference>
<organism evidence="3 4">
    <name type="scientific">Nautilia profundicola (strain ATCC BAA-1463 / DSM 18972 / AmH)</name>
    <dbReference type="NCBI Taxonomy" id="598659"/>
    <lineage>
        <taxon>Bacteria</taxon>
        <taxon>Pseudomonadati</taxon>
        <taxon>Campylobacterota</taxon>
        <taxon>Epsilonproteobacteria</taxon>
        <taxon>Nautiliales</taxon>
        <taxon>Nautiliaceae</taxon>
        <taxon>Nautilia</taxon>
    </lineage>
</organism>
<dbReference type="eggNOG" id="COG0596">
    <property type="taxonomic scope" value="Bacteria"/>
</dbReference>
<proteinExistence type="predicted"/>
<dbReference type="InterPro" id="IPR000073">
    <property type="entry name" value="AB_hydrolase_1"/>
</dbReference>
<dbReference type="GO" id="GO:0016787">
    <property type="term" value="F:hydrolase activity"/>
    <property type="evidence" value="ECO:0007669"/>
    <property type="project" value="UniProtKB-KW"/>
</dbReference>
<feature type="domain" description="AB hydrolase-1" evidence="2">
    <location>
        <begin position="28"/>
        <end position="105"/>
    </location>
</feature>
<protein>
    <submittedName>
        <fullName evidence="3">2-hydroxy-6-oxohepta-2,4-dienoate hydrolase</fullName>
    </submittedName>
</protein>
<dbReference type="Pfam" id="PF00561">
    <property type="entry name" value="Abhydrolase_1"/>
    <property type="match status" value="1"/>
</dbReference>
<dbReference type="EMBL" id="CP001279">
    <property type="protein sequence ID" value="ACM93134.1"/>
    <property type="molecule type" value="Genomic_DNA"/>
</dbReference>
<evidence type="ECO:0000256" key="1">
    <source>
        <dbReference type="ARBA" id="ARBA00022801"/>
    </source>
</evidence>
<dbReference type="GO" id="GO:0016020">
    <property type="term" value="C:membrane"/>
    <property type="evidence" value="ECO:0007669"/>
    <property type="project" value="TreeGrafter"/>
</dbReference>
<dbReference type="InterPro" id="IPR050266">
    <property type="entry name" value="AB_hydrolase_sf"/>
</dbReference>
<dbReference type="InterPro" id="IPR029058">
    <property type="entry name" value="AB_hydrolase_fold"/>
</dbReference>
<evidence type="ECO:0000313" key="4">
    <source>
        <dbReference type="Proteomes" id="UP000000448"/>
    </source>
</evidence>
<dbReference type="PANTHER" id="PTHR43798:SF31">
    <property type="entry name" value="AB HYDROLASE SUPERFAMILY PROTEIN YCLE"/>
    <property type="match status" value="1"/>
</dbReference>